<reference evidence="2 3" key="1">
    <citation type="journal article" date="2024" name="Commun. Biol.">
        <title>Comparative genomic analysis of thermophilic fungi reveals convergent evolutionary adaptations and gene losses.</title>
        <authorList>
            <person name="Steindorff A.S."/>
            <person name="Aguilar-Pontes M.V."/>
            <person name="Robinson A.J."/>
            <person name="Andreopoulos B."/>
            <person name="LaButti K."/>
            <person name="Kuo A."/>
            <person name="Mondo S."/>
            <person name="Riley R."/>
            <person name="Otillar R."/>
            <person name="Haridas S."/>
            <person name="Lipzen A."/>
            <person name="Grimwood J."/>
            <person name="Schmutz J."/>
            <person name="Clum A."/>
            <person name="Reid I.D."/>
            <person name="Moisan M.C."/>
            <person name="Butler G."/>
            <person name="Nguyen T.T.M."/>
            <person name="Dewar K."/>
            <person name="Conant G."/>
            <person name="Drula E."/>
            <person name="Henrissat B."/>
            <person name="Hansel C."/>
            <person name="Singer S."/>
            <person name="Hutchinson M.I."/>
            <person name="de Vries R.P."/>
            <person name="Natvig D.O."/>
            <person name="Powell A.J."/>
            <person name="Tsang A."/>
            <person name="Grigoriev I.V."/>
        </authorList>
    </citation>
    <scope>NUCLEOTIDE SEQUENCE [LARGE SCALE GENOMIC DNA]</scope>
    <source>
        <strain evidence="2 3">ATCC 22073</strain>
    </source>
</reference>
<feature type="region of interest" description="Disordered" evidence="1">
    <location>
        <begin position="150"/>
        <end position="191"/>
    </location>
</feature>
<evidence type="ECO:0000313" key="2">
    <source>
        <dbReference type="EMBL" id="KAL2266332.1"/>
    </source>
</evidence>
<gene>
    <name evidence="2" type="ORF">VTJ83DRAFT_5684</name>
</gene>
<comment type="caution">
    <text evidence="2">The sequence shown here is derived from an EMBL/GenBank/DDBJ whole genome shotgun (WGS) entry which is preliminary data.</text>
</comment>
<feature type="compositionally biased region" description="Low complexity" evidence="1">
    <location>
        <begin position="270"/>
        <end position="282"/>
    </location>
</feature>
<evidence type="ECO:0000256" key="1">
    <source>
        <dbReference type="SAM" id="MobiDB-lite"/>
    </source>
</evidence>
<dbReference type="RefSeq" id="XP_070865059.1">
    <property type="nucleotide sequence ID" value="XM_071012311.1"/>
</dbReference>
<dbReference type="EMBL" id="JAZGUE010000005">
    <property type="protein sequence ID" value="KAL2266332.1"/>
    <property type="molecule type" value="Genomic_DNA"/>
</dbReference>
<name>A0ABR4D7I2_9PEZI</name>
<organism evidence="2 3">
    <name type="scientific">Remersonia thermophila</name>
    <dbReference type="NCBI Taxonomy" id="72144"/>
    <lineage>
        <taxon>Eukaryota</taxon>
        <taxon>Fungi</taxon>
        <taxon>Dikarya</taxon>
        <taxon>Ascomycota</taxon>
        <taxon>Pezizomycotina</taxon>
        <taxon>Sordariomycetes</taxon>
        <taxon>Sordariomycetidae</taxon>
        <taxon>Sordariales</taxon>
        <taxon>Sordariales incertae sedis</taxon>
        <taxon>Remersonia</taxon>
    </lineage>
</organism>
<sequence>MAFIQDPRLRQTWNQLSHTTEAVTSDAAAGIWAFGHAYVNPCLSSLAAAVDAWCCAPCLGDRDERARRSAAAAARRRTRAARAEYSFDFYDDWEDDFAADFLGDVAGDGDDADVDEPSARAAPSRGILGGDWERLLAGTGVVGAHRGMGGGGAGAGAGDIVDQPRRRRGMSYGTRGTGRRKASGDEDPNVIPRTAPLGFLARLPFKIVGSLRYKPSAANLREHPGGGGGAGRRGDGGISGGEEREPLLGRSADSEPDHRHLRRGKRARSDTTTSGDTSSSYRSRGDLFPSDGEGDEDAVPLGDEFAVALERVDDRGSTRTRSSKGKRRADGDKGTLSRSGSRSTMSMSSSMHSTRDEFGRDSGVLPSPAEPHFYAEADAEADDAPAAVVRAPWLEDLRREEEEAERQEHDEVERRRKAASHLAMQRGLNPEEPAGAVEAADEPSEDSTRLPPPHHQPPPAQPAPGSSMPAVAPGKMNGSPPLPPPPLSESTFVPARLPHFG</sequence>
<feature type="compositionally biased region" description="Basic and acidic residues" evidence="1">
    <location>
        <begin position="393"/>
        <end position="414"/>
    </location>
</feature>
<dbReference type="GeneID" id="98126955"/>
<dbReference type="Proteomes" id="UP001600064">
    <property type="component" value="Unassembled WGS sequence"/>
</dbReference>
<feature type="compositionally biased region" description="Pro residues" evidence="1">
    <location>
        <begin position="450"/>
        <end position="462"/>
    </location>
</feature>
<feature type="region of interest" description="Disordered" evidence="1">
    <location>
        <begin position="217"/>
        <end position="501"/>
    </location>
</feature>
<keyword evidence="3" id="KW-1185">Reference proteome</keyword>
<proteinExistence type="predicted"/>
<accession>A0ABR4D7I2</accession>
<feature type="compositionally biased region" description="Basic and acidic residues" evidence="1">
    <location>
        <begin position="241"/>
        <end position="258"/>
    </location>
</feature>
<feature type="compositionally biased region" description="Low complexity" evidence="1">
    <location>
        <begin position="336"/>
        <end position="352"/>
    </location>
</feature>
<evidence type="ECO:0000313" key="3">
    <source>
        <dbReference type="Proteomes" id="UP001600064"/>
    </source>
</evidence>
<protein>
    <submittedName>
        <fullName evidence="2">Uncharacterized protein</fullName>
    </submittedName>
</protein>
<feature type="compositionally biased region" description="Gly residues" evidence="1">
    <location>
        <begin position="225"/>
        <end position="240"/>
    </location>
</feature>